<dbReference type="GO" id="GO:0009960">
    <property type="term" value="P:endosperm development"/>
    <property type="evidence" value="ECO:0007669"/>
    <property type="project" value="InterPro"/>
</dbReference>
<dbReference type="SMART" id="SM00353">
    <property type="entry name" value="HLH"/>
    <property type="match status" value="1"/>
</dbReference>
<evidence type="ECO:0000259" key="3">
    <source>
        <dbReference type="PROSITE" id="PS50888"/>
    </source>
</evidence>
<dbReference type="InterPro" id="IPR011598">
    <property type="entry name" value="bHLH_dom"/>
</dbReference>
<sequence>MNCPTQFNHHLSFSSQIVDGFSEGYHAAQTQPPTGLWNIHQEPIKLADHEIATVPDQIEDLNAVVRKCNVNGFQNMFYMRDRRIIAGEEEEEKSLKRKRKLYVSSPSFRENHIVSERLRRNEMKELFARMRSLLPENPTAKSDRASIVTETIKYIQSLKRGLGLSLAPKAHQTACDKSMYSKYSEWNDNLTVKYNGKDIFIAINSLNTANLLPSIILAVESHDMQVMDVSVSVTERLTFVSLRLK</sequence>
<reference evidence="4 5" key="1">
    <citation type="journal article" date="2021" name="Nat. Plants">
        <title>The Taxus genome provides insights into paclitaxel biosynthesis.</title>
        <authorList>
            <person name="Xiong X."/>
            <person name="Gou J."/>
            <person name="Liao Q."/>
            <person name="Li Y."/>
            <person name="Zhou Q."/>
            <person name="Bi G."/>
            <person name="Li C."/>
            <person name="Du R."/>
            <person name="Wang X."/>
            <person name="Sun T."/>
            <person name="Guo L."/>
            <person name="Liang H."/>
            <person name="Lu P."/>
            <person name="Wu Y."/>
            <person name="Zhang Z."/>
            <person name="Ro D.K."/>
            <person name="Shang Y."/>
            <person name="Huang S."/>
            <person name="Yan J."/>
        </authorList>
    </citation>
    <scope>NUCLEOTIDE SEQUENCE [LARGE SCALE GENOMIC DNA]</scope>
    <source>
        <strain evidence="4">Ta-2019</strain>
    </source>
</reference>
<dbReference type="Gene3D" id="4.10.280.10">
    <property type="entry name" value="Helix-loop-helix DNA-binding domain"/>
    <property type="match status" value="1"/>
</dbReference>
<proteinExistence type="predicted"/>
<feature type="non-terminal residue" evidence="4">
    <location>
        <position position="1"/>
    </location>
</feature>
<keyword evidence="1" id="KW-0805">Transcription regulation</keyword>
<dbReference type="GO" id="GO:0003700">
    <property type="term" value="F:DNA-binding transcription factor activity"/>
    <property type="evidence" value="ECO:0007669"/>
    <property type="project" value="InterPro"/>
</dbReference>
<dbReference type="Pfam" id="PF00010">
    <property type="entry name" value="HLH"/>
    <property type="match status" value="1"/>
</dbReference>
<accession>A0AA38CTT4</accession>
<evidence type="ECO:0000256" key="1">
    <source>
        <dbReference type="ARBA" id="ARBA00023015"/>
    </source>
</evidence>
<dbReference type="Proteomes" id="UP000824469">
    <property type="component" value="Unassembled WGS sequence"/>
</dbReference>
<name>A0AA38CTT4_TAXCH</name>
<gene>
    <name evidence="4" type="ORF">KI387_014137</name>
</gene>
<keyword evidence="5" id="KW-1185">Reference proteome</keyword>
<dbReference type="InterPro" id="IPR036638">
    <property type="entry name" value="HLH_DNA-bd_sf"/>
</dbReference>
<organism evidence="4 5">
    <name type="scientific">Taxus chinensis</name>
    <name type="common">Chinese yew</name>
    <name type="synonym">Taxus wallichiana var. chinensis</name>
    <dbReference type="NCBI Taxonomy" id="29808"/>
    <lineage>
        <taxon>Eukaryota</taxon>
        <taxon>Viridiplantae</taxon>
        <taxon>Streptophyta</taxon>
        <taxon>Embryophyta</taxon>
        <taxon>Tracheophyta</taxon>
        <taxon>Spermatophyta</taxon>
        <taxon>Pinopsida</taxon>
        <taxon>Pinidae</taxon>
        <taxon>Conifers II</taxon>
        <taxon>Cupressales</taxon>
        <taxon>Taxaceae</taxon>
        <taxon>Taxus</taxon>
    </lineage>
</organism>
<evidence type="ECO:0000313" key="5">
    <source>
        <dbReference type="Proteomes" id="UP000824469"/>
    </source>
</evidence>
<dbReference type="PANTHER" id="PTHR46772">
    <property type="entry name" value="BHLH DOMAIN-CONTAINING PROTEIN"/>
    <property type="match status" value="1"/>
</dbReference>
<keyword evidence="2" id="KW-0804">Transcription</keyword>
<dbReference type="EMBL" id="JAHRHJ020000009">
    <property type="protein sequence ID" value="KAH9302554.1"/>
    <property type="molecule type" value="Genomic_DNA"/>
</dbReference>
<dbReference type="AlphaFoldDB" id="A0AA38CTT4"/>
<dbReference type="GO" id="GO:0046983">
    <property type="term" value="F:protein dimerization activity"/>
    <property type="evidence" value="ECO:0007669"/>
    <property type="project" value="InterPro"/>
</dbReference>
<dbReference type="PROSITE" id="PS50888">
    <property type="entry name" value="BHLH"/>
    <property type="match status" value="1"/>
</dbReference>
<dbReference type="InterPro" id="IPR044278">
    <property type="entry name" value="BHLH95-like"/>
</dbReference>
<dbReference type="SUPFAM" id="SSF47459">
    <property type="entry name" value="HLH, helix-loop-helix DNA-binding domain"/>
    <property type="match status" value="1"/>
</dbReference>
<evidence type="ECO:0000313" key="4">
    <source>
        <dbReference type="EMBL" id="KAH9302554.1"/>
    </source>
</evidence>
<comment type="caution">
    <text evidence="4">The sequence shown here is derived from an EMBL/GenBank/DDBJ whole genome shotgun (WGS) entry which is preliminary data.</text>
</comment>
<evidence type="ECO:0000256" key="2">
    <source>
        <dbReference type="ARBA" id="ARBA00023163"/>
    </source>
</evidence>
<feature type="domain" description="BHLH" evidence="3">
    <location>
        <begin position="107"/>
        <end position="158"/>
    </location>
</feature>
<protein>
    <recommendedName>
        <fullName evidence="3">BHLH domain-containing protein</fullName>
    </recommendedName>
</protein>